<accession>A0A8S9LD41</accession>
<name>A0A8S9LD41_BRACR</name>
<feature type="compositionally biased region" description="Polar residues" evidence="1">
    <location>
        <begin position="36"/>
        <end position="47"/>
    </location>
</feature>
<proteinExistence type="predicted"/>
<organism evidence="2">
    <name type="scientific">Brassica cretica</name>
    <name type="common">Mustard</name>
    <dbReference type="NCBI Taxonomy" id="69181"/>
    <lineage>
        <taxon>Eukaryota</taxon>
        <taxon>Viridiplantae</taxon>
        <taxon>Streptophyta</taxon>
        <taxon>Embryophyta</taxon>
        <taxon>Tracheophyta</taxon>
        <taxon>Spermatophyta</taxon>
        <taxon>Magnoliopsida</taxon>
        <taxon>eudicotyledons</taxon>
        <taxon>Gunneridae</taxon>
        <taxon>Pentapetalae</taxon>
        <taxon>rosids</taxon>
        <taxon>malvids</taxon>
        <taxon>Brassicales</taxon>
        <taxon>Brassicaceae</taxon>
        <taxon>Brassiceae</taxon>
        <taxon>Brassica</taxon>
    </lineage>
</organism>
<protein>
    <recommendedName>
        <fullName evidence="3">No apical meristem-associated C-terminal domain-containing protein</fullName>
    </recommendedName>
</protein>
<dbReference type="AlphaFoldDB" id="A0A8S9LD41"/>
<reference evidence="2" key="1">
    <citation type="submission" date="2019-12" db="EMBL/GenBank/DDBJ databases">
        <title>Genome sequencing and annotation of Brassica cretica.</title>
        <authorList>
            <person name="Studholme D.J."/>
            <person name="Sarris P.F."/>
        </authorList>
    </citation>
    <scope>NUCLEOTIDE SEQUENCE</scope>
    <source>
        <strain evidence="2">PFS-102/07</strain>
        <tissue evidence="2">Leaf</tissue>
    </source>
</reference>
<feature type="region of interest" description="Disordered" evidence="1">
    <location>
        <begin position="24"/>
        <end position="64"/>
    </location>
</feature>
<comment type="caution">
    <text evidence="2">The sequence shown here is derived from an EMBL/GenBank/DDBJ whole genome shotgun (WGS) entry which is preliminary data.</text>
</comment>
<evidence type="ECO:0000313" key="2">
    <source>
        <dbReference type="EMBL" id="KAF2604152.1"/>
    </source>
</evidence>
<dbReference type="EMBL" id="QGKY02000094">
    <property type="protein sequence ID" value="KAF2604152.1"/>
    <property type="molecule type" value="Genomic_DNA"/>
</dbReference>
<evidence type="ECO:0008006" key="3">
    <source>
        <dbReference type="Google" id="ProtNLM"/>
    </source>
</evidence>
<gene>
    <name evidence="2" type="ORF">F2Q70_00024788</name>
</gene>
<dbReference type="PANTHER" id="PTHR45023">
    <property type="match status" value="1"/>
</dbReference>
<dbReference type="PANTHER" id="PTHR45023:SF4">
    <property type="entry name" value="GLYCINE-RICH PROTEIN-RELATED"/>
    <property type="match status" value="1"/>
</dbReference>
<evidence type="ECO:0000256" key="1">
    <source>
        <dbReference type="SAM" id="MobiDB-lite"/>
    </source>
</evidence>
<sequence>MKFSMEHAWCVLRYEQKWLSLNTPKATGSSKRKSGEQGSQSSSTNVADQEVRPEGIKAAKARRNNAQEKVTADYKSLWEIKLKEKLSKLAILDTLLAKKEPLTKAEEVVKSKISAAYF</sequence>